<organism evidence="4 5">
    <name type="scientific">Effrenium voratum</name>
    <dbReference type="NCBI Taxonomy" id="2562239"/>
    <lineage>
        <taxon>Eukaryota</taxon>
        <taxon>Sar</taxon>
        <taxon>Alveolata</taxon>
        <taxon>Dinophyceae</taxon>
        <taxon>Suessiales</taxon>
        <taxon>Symbiodiniaceae</taxon>
        <taxon>Effrenium</taxon>
    </lineage>
</organism>
<feature type="region of interest" description="Disordered" evidence="2">
    <location>
        <begin position="639"/>
        <end position="670"/>
    </location>
</feature>
<dbReference type="Pfam" id="PF13879">
    <property type="entry name" value="Hmw_CFAP97"/>
    <property type="match status" value="1"/>
</dbReference>
<gene>
    <name evidence="4" type="ORF">EVOR1521_LOCUS15326</name>
</gene>
<keyword evidence="5" id="KW-1185">Reference proteome</keyword>
<comment type="caution">
    <text evidence="4">The sequence shown here is derived from an EMBL/GenBank/DDBJ whole genome shotgun (WGS) entry which is preliminary data.</text>
</comment>
<dbReference type="PANTHER" id="PTHR24216:SF65">
    <property type="entry name" value="PAXILLIN-LIKE PROTEIN 1"/>
    <property type="match status" value="1"/>
</dbReference>
<feature type="compositionally biased region" description="Low complexity" evidence="2">
    <location>
        <begin position="1415"/>
        <end position="1426"/>
    </location>
</feature>
<evidence type="ECO:0000313" key="4">
    <source>
        <dbReference type="EMBL" id="CAJ1389773.1"/>
    </source>
</evidence>
<feature type="region of interest" description="Disordered" evidence="2">
    <location>
        <begin position="1243"/>
        <end position="1306"/>
    </location>
</feature>
<evidence type="ECO:0000313" key="5">
    <source>
        <dbReference type="Proteomes" id="UP001178507"/>
    </source>
</evidence>
<comment type="similarity">
    <text evidence="1">Belongs to the CFAP97 family.</text>
</comment>
<feature type="compositionally biased region" description="Pro residues" evidence="2">
    <location>
        <begin position="461"/>
        <end position="471"/>
    </location>
</feature>
<name>A0AA36ILT1_9DINO</name>
<keyword evidence="3" id="KW-1133">Transmembrane helix</keyword>
<evidence type="ECO:0000256" key="1">
    <source>
        <dbReference type="ARBA" id="ARBA00008315"/>
    </source>
</evidence>
<feature type="transmembrane region" description="Helical" evidence="3">
    <location>
        <begin position="901"/>
        <end position="921"/>
    </location>
</feature>
<evidence type="ECO:0000256" key="2">
    <source>
        <dbReference type="SAM" id="MobiDB-lite"/>
    </source>
</evidence>
<dbReference type="EMBL" id="CAUJNA010001935">
    <property type="protein sequence ID" value="CAJ1389773.1"/>
    <property type="molecule type" value="Genomic_DNA"/>
</dbReference>
<feature type="region of interest" description="Disordered" evidence="2">
    <location>
        <begin position="1361"/>
        <end position="1466"/>
    </location>
</feature>
<feature type="region of interest" description="Disordered" evidence="2">
    <location>
        <begin position="446"/>
        <end position="473"/>
    </location>
</feature>
<dbReference type="PANTHER" id="PTHR24216">
    <property type="entry name" value="PAXILLIN-RELATED"/>
    <property type="match status" value="1"/>
</dbReference>
<feature type="compositionally biased region" description="Acidic residues" evidence="2">
    <location>
        <begin position="1395"/>
        <end position="1407"/>
    </location>
</feature>
<feature type="compositionally biased region" description="Basic and acidic residues" evidence="2">
    <location>
        <begin position="1375"/>
        <end position="1394"/>
    </location>
</feature>
<sequence>MAGKPDFSHLSLADKNCSRWGAYMEPLGDKLANELWQYGKAMTSWGTCPVCEAEYPPNVASHVRGKAHCNKLKEKLGWQEPQSQEHVKQFDQLWHFPGLGKSYYFNHITGEQQLIDTPTGPQAPGVAQPPPVAQPAMPALAQPAAPMMAASPQGATDLLVDHNLGYLAALQKVEAWKALVDKPAALLDDELGKRTCRWDHPCAVCENKAMTRGTHDHFKSKGHWTALWKKVNGAPPPPEEVMRMDRQWVQSWQVPGGALLFNHFTGAVKFQVSGGQAATPAAPAPAPAMQPPVQAQAPFPTPVPPAMPPAPMPVVPTAPAVPVAAVASVAPEPEWCTQHNMEFRTAIDDKYNWWYFMEAPAAELTKRLGEPAECQLCKQPMEDAQEHLTSPDHWWTLWDIMQKLNQNLPSDEVAQSMENRPWVQSFQTPKGQLVFSHLTGALLRKPSQPAVEAQPKAAPQLPQPVPQPMPQAPERVLRGSAPAQLAPPAPHRMPVAAAAPSPVPTRCGITYKEAFNAIDKWKKFMEEPTTRLDAVVYGMMSGYTGQCPVCESNMLGFNEHLCSQKHWKKLWQKFSTGPPDPPIVTDWDKPWVQQIATSRGKYFFNHVTGEQGLESEILGDGGPPAPGRTGISPINTDPVPVAMPPMPSTPDTSMPPEQTGAGNPASPAHPVPAAAAAAAGAGLSHLHWKCIVHAAARKLQEEIAAGEEELDDPWQERDAECFCSLCRCRCADMKEHLESVEHFNKVQACLADAARSQPEMSQWNFSGSLSQAGRSNPSVEDLRRTSAWMQSFETVAADSGVARDGRSGASAPEHIFRREKLGLFNSTRLAPINSKSLGVISPSERAPGHGFDFEQQSRLPSFDKLLLFSGLRPVGFGNAAASVAIAVAAMIAAALAATGAAAAAGVTVLLATSAAVVVGGTEEPADLLRRQRVPLVPAQHTVLDNLPELIDESSVAVATVRQGRRVRFNLTQNTVHEITPYSEIYGMHPRLLRIRPGAENLEPIQKDDSDEEECFTSDLSTWVLECLRRGSSKAVKFWPLGICLFWLRAFGAEALLAAWHERPGVGRASRAMAKMPPWAQPPAAPELRQRLWELGASAARSLQHHQKALEGVTKFTDQSTPIGHTTLCKARARARENARDEQRRDIHAENLHLASRLKEIVQKPGTLSTAPHSLQREQMREEMLRRDRQIRQKNIQHENRFLVQRLLSVKSSLDVHGLEKDYRRHRNEVGRMQQLRKKLPKLQAPLAEVKSSSRTSGFRPSRQHAALTQSSSAPLLQALPGRLAPSNVPNQAVARSPVSSSIESEAEVNPCLNVIKPREVADATKETDSDGICERRAYQEDVPAYVAALLLRCLALEETPEQAAHEQEQAAPEKAAQEREPAEPEQAEPEHAEPEQAEPEQAEPEQAEPEHAEPEQAGPEQAAQEQEQAEPEQAEPEQAAPEQAAQEQEQAAPEQAAPEQAPGSPAHVFTNLAMEVIHELTSEAPRNTSLAAEVVHDLTADALAALDERAMSTATSWTVQFNSTMESFR</sequence>
<evidence type="ECO:0000256" key="3">
    <source>
        <dbReference type="SAM" id="Phobius"/>
    </source>
</evidence>
<feature type="transmembrane region" description="Helical" evidence="3">
    <location>
        <begin position="874"/>
        <end position="895"/>
    </location>
</feature>
<keyword evidence="3" id="KW-0812">Transmembrane</keyword>
<reference evidence="4" key="1">
    <citation type="submission" date="2023-08" db="EMBL/GenBank/DDBJ databases">
        <authorList>
            <person name="Chen Y."/>
            <person name="Shah S."/>
            <person name="Dougan E. K."/>
            <person name="Thang M."/>
            <person name="Chan C."/>
        </authorList>
    </citation>
    <scope>NUCLEOTIDE SEQUENCE</scope>
</reference>
<dbReference type="InterPro" id="IPR029488">
    <property type="entry name" value="Hmw/CFAP97"/>
</dbReference>
<feature type="compositionally biased region" description="Low complexity" evidence="2">
    <location>
        <begin position="1436"/>
        <end position="1462"/>
    </location>
</feature>
<keyword evidence="3" id="KW-0472">Membrane</keyword>
<dbReference type="Proteomes" id="UP001178507">
    <property type="component" value="Unassembled WGS sequence"/>
</dbReference>
<accession>A0AA36ILT1</accession>
<protein>
    <submittedName>
        <fullName evidence="4">Uncharacterized protein</fullName>
    </submittedName>
</protein>
<proteinExistence type="inferred from homology"/>